<evidence type="ECO:0000313" key="9">
    <source>
        <dbReference type="EMBL" id="MET4634493.1"/>
    </source>
</evidence>
<dbReference type="InterPro" id="IPR035906">
    <property type="entry name" value="MetI-like_sf"/>
</dbReference>
<evidence type="ECO:0000259" key="8">
    <source>
        <dbReference type="PROSITE" id="PS50928"/>
    </source>
</evidence>
<evidence type="ECO:0000256" key="2">
    <source>
        <dbReference type="ARBA" id="ARBA00022448"/>
    </source>
</evidence>
<evidence type="ECO:0000256" key="7">
    <source>
        <dbReference type="RuleBase" id="RU363032"/>
    </source>
</evidence>
<dbReference type="Proteomes" id="UP001549321">
    <property type="component" value="Unassembled WGS sequence"/>
</dbReference>
<dbReference type="InterPro" id="IPR000515">
    <property type="entry name" value="MetI-like"/>
</dbReference>
<feature type="transmembrane region" description="Helical" evidence="7">
    <location>
        <begin position="104"/>
        <end position="129"/>
    </location>
</feature>
<accession>A0ABV2R027</accession>
<organism evidence="9 10">
    <name type="scientific">Kaistia defluvii</name>
    <dbReference type="NCBI Taxonomy" id="410841"/>
    <lineage>
        <taxon>Bacteria</taxon>
        <taxon>Pseudomonadati</taxon>
        <taxon>Pseudomonadota</taxon>
        <taxon>Alphaproteobacteria</taxon>
        <taxon>Hyphomicrobiales</taxon>
        <taxon>Kaistiaceae</taxon>
        <taxon>Kaistia</taxon>
    </lineage>
</organism>
<keyword evidence="10" id="KW-1185">Reference proteome</keyword>
<keyword evidence="5 7" id="KW-1133">Transmembrane helix</keyword>
<gene>
    <name evidence="9" type="ORF">ABIE08_002406</name>
</gene>
<reference evidence="9 10" key="1">
    <citation type="submission" date="2024-06" db="EMBL/GenBank/DDBJ databases">
        <title>Sorghum-associated microbial communities from plants grown in Nebraska, USA.</title>
        <authorList>
            <person name="Schachtman D."/>
        </authorList>
    </citation>
    <scope>NUCLEOTIDE SEQUENCE [LARGE SCALE GENOMIC DNA]</scope>
    <source>
        <strain evidence="9 10">3207</strain>
    </source>
</reference>
<protein>
    <submittedName>
        <fullName evidence="9">Hydroxymethylpyrimidine transport system permease protein</fullName>
    </submittedName>
</protein>
<feature type="transmembrane region" description="Helical" evidence="7">
    <location>
        <begin position="230"/>
        <end position="249"/>
    </location>
</feature>
<dbReference type="PROSITE" id="PS50928">
    <property type="entry name" value="ABC_TM1"/>
    <property type="match status" value="1"/>
</dbReference>
<keyword evidence="3" id="KW-1003">Cell membrane</keyword>
<feature type="transmembrane region" description="Helical" evidence="7">
    <location>
        <begin position="77"/>
        <end position="97"/>
    </location>
</feature>
<dbReference type="SUPFAM" id="SSF161098">
    <property type="entry name" value="MetI-like"/>
    <property type="match status" value="1"/>
</dbReference>
<dbReference type="PANTHER" id="PTHR30151">
    <property type="entry name" value="ALKANE SULFONATE ABC TRANSPORTER-RELATED, MEMBRANE SUBUNIT"/>
    <property type="match status" value="1"/>
</dbReference>
<evidence type="ECO:0000256" key="3">
    <source>
        <dbReference type="ARBA" id="ARBA00022475"/>
    </source>
</evidence>
<dbReference type="PANTHER" id="PTHR30151:SF20">
    <property type="entry name" value="ABC TRANSPORTER PERMEASE PROTEIN HI_0355-RELATED"/>
    <property type="match status" value="1"/>
</dbReference>
<comment type="caution">
    <text evidence="9">The sequence shown here is derived from an EMBL/GenBank/DDBJ whole genome shotgun (WGS) entry which is preliminary data.</text>
</comment>
<sequence>MVARAEFEAGDKRRGWMAGVLRALIVAVALVAIWQAVILVFAPPPFMLPPPSRVWRALVERPDLWRRDAVTTLIETVSGLITGALAGIMLALVMTFVPTIRRILMPLLIVTQAFPVFAIAPLLVLWFGFGIGSKIVMATIAIFFPVASAFHDGLARTEAGLIDLSRLYRARRWQEILYLRVPDALPALASGLRVAAVYAPVGALIGEWVGASSGLGYAMLMANGRAQTDVVFAALVILAAMAVLVRAVVEIATRHIAPWAPETLR</sequence>
<dbReference type="EMBL" id="JBEPSM010000001">
    <property type="protein sequence ID" value="MET4634493.1"/>
    <property type="molecule type" value="Genomic_DNA"/>
</dbReference>
<evidence type="ECO:0000313" key="10">
    <source>
        <dbReference type="Proteomes" id="UP001549321"/>
    </source>
</evidence>
<feature type="transmembrane region" description="Helical" evidence="7">
    <location>
        <begin position="20"/>
        <end position="42"/>
    </location>
</feature>
<evidence type="ECO:0000256" key="6">
    <source>
        <dbReference type="ARBA" id="ARBA00023136"/>
    </source>
</evidence>
<keyword evidence="6 7" id="KW-0472">Membrane</keyword>
<dbReference type="Gene3D" id="1.10.3720.10">
    <property type="entry name" value="MetI-like"/>
    <property type="match status" value="1"/>
</dbReference>
<name>A0ABV2R027_9HYPH</name>
<comment type="subcellular location">
    <subcellularLocation>
        <location evidence="1 7">Cell membrane</location>
        <topology evidence="1 7">Multi-pass membrane protein</topology>
    </subcellularLocation>
</comment>
<keyword evidence="2 7" id="KW-0813">Transport</keyword>
<evidence type="ECO:0000256" key="5">
    <source>
        <dbReference type="ARBA" id="ARBA00022989"/>
    </source>
</evidence>
<dbReference type="Pfam" id="PF00528">
    <property type="entry name" value="BPD_transp_1"/>
    <property type="match status" value="1"/>
</dbReference>
<dbReference type="CDD" id="cd06261">
    <property type="entry name" value="TM_PBP2"/>
    <property type="match status" value="1"/>
</dbReference>
<feature type="domain" description="ABC transmembrane type-1" evidence="8">
    <location>
        <begin position="69"/>
        <end position="249"/>
    </location>
</feature>
<keyword evidence="4 7" id="KW-0812">Transmembrane</keyword>
<proteinExistence type="inferred from homology"/>
<evidence type="ECO:0000256" key="1">
    <source>
        <dbReference type="ARBA" id="ARBA00004651"/>
    </source>
</evidence>
<evidence type="ECO:0000256" key="4">
    <source>
        <dbReference type="ARBA" id="ARBA00022692"/>
    </source>
</evidence>
<comment type="similarity">
    <text evidence="7">Belongs to the binding-protein-dependent transport system permease family.</text>
</comment>